<keyword evidence="2" id="KW-1003">Cell membrane</keyword>
<dbReference type="RefSeq" id="WP_149435765.1">
    <property type="nucleotide sequence ID" value="NZ_VTPX01000006.1"/>
</dbReference>
<protein>
    <submittedName>
        <fullName evidence="12">Molybdenum ABC transporter ATP-binding protein</fullName>
    </submittedName>
</protein>
<proteinExistence type="predicted"/>
<dbReference type="NCBIfam" id="TIGR02142">
    <property type="entry name" value="modC_ABC"/>
    <property type="match status" value="1"/>
</dbReference>
<dbReference type="InterPro" id="IPR011868">
    <property type="entry name" value="ModC_ABC_ATP-bd"/>
</dbReference>
<evidence type="ECO:0000256" key="8">
    <source>
        <dbReference type="ARBA" id="ARBA00023136"/>
    </source>
</evidence>
<evidence type="ECO:0000256" key="6">
    <source>
        <dbReference type="ARBA" id="ARBA00022840"/>
    </source>
</evidence>
<evidence type="ECO:0000256" key="1">
    <source>
        <dbReference type="ARBA" id="ARBA00022448"/>
    </source>
</evidence>
<dbReference type="Pfam" id="PF00005">
    <property type="entry name" value="ABC_tran"/>
    <property type="match status" value="1"/>
</dbReference>
<keyword evidence="6 12" id="KW-0067">ATP-binding</keyword>
<dbReference type="PROSITE" id="PS51866">
    <property type="entry name" value="MOP"/>
    <property type="match status" value="1"/>
</dbReference>
<keyword evidence="5" id="KW-0547">Nucleotide-binding</keyword>
<dbReference type="Proteomes" id="UP000466024">
    <property type="component" value="Unassembled WGS sequence"/>
</dbReference>
<dbReference type="PROSITE" id="PS00211">
    <property type="entry name" value="ABC_TRANSPORTER_1"/>
    <property type="match status" value="1"/>
</dbReference>
<dbReference type="SUPFAM" id="SSF50331">
    <property type="entry name" value="MOP-like"/>
    <property type="match status" value="1"/>
</dbReference>
<organism evidence="12 13">
    <name type="scientific">Salinicola corii</name>
    <dbReference type="NCBI Taxonomy" id="2606937"/>
    <lineage>
        <taxon>Bacteria</taxon>
        <taxon>Pseudomonadati</taxon>
        <taxon>Pseudomonadota</taxon>
        <taxon>Gammaproteobacteria</taxon>
        <taxon>Oceanospirillales</taxon>
        <taxon>Halomonadaceae</taxon>
        <taxon>Salinicola</taxon>
    </lineage>
</organism>
<dbReference type="InterPro" id="IPR008995">
    <property type="entry name" value="Mo/tungstate-bd_C_term_dom"/>
</dbReference>
<dbReference type="InterPro" id="IPR005116">
    <property type="entry name" value="Transp-assoc_OB_typ1"/>
</dbReference>
<name>A0A640WDI1_9GAMM</name>
<evidence type="ECO:0000256" key="3">
    <source>
        <dbReference type="ARBA" id="ARBA00022505"/>
    </source>
</evidence>
<gene>
    <name evidence="12" type="primary">modC</name>
    <name evidence="12" type="ORF">F0A16_12705</name>
</gene>
<dbReference type="AlphaFoldDB" id="A0A640WDI1"/>
<comment type="caution">
    <text evidence="12">The sequence shown here is derived from an EMBL/GenBank/DDBJ whole genome shotgun (WGS) entry which is preliminary data.</text>
</comment>
<dbReference type="EMBL" id="VTPX01000006">
    <property type="protein sequence ID" value="KAA0017917.1"/>
    <property type="molecule type" value="Genomic_DNA"/>
</dbReference>
<evidence type="ECO:0000256" key="7">
    <source>
        <dbReference type="ARBA" id="ARBA00022967"/>
    </source>
</evidence>
<dbReference type="GO" id="GO:0140359">
    <property type="term" value="F:ABC-type transporter activity"/>
    <property type="evidence" value="ECO:0007669"/>
    <property type="project" value="InterPro"/>
</dbReference>
<evidence type="ECO:0000256" key="4">
    <source>
        <dbReference type="ARBA" id="ARBA00022519"/>
    </source>
</evidence>
<dbReference type="InterPro" id="IPR003593">
    <property type="entry name" value="AAA+_ATPase"/>
</dbReference>
<keyword evidence="3 9" id="KW-0500">Molybdenum</keyword>
<dbReference type="InterPro" id="IPR050334">
    <property type="entry name" value="Molybdenum_import_ModC"/>
</dbReference>
<accession>A0A640WDI1</accession>
<dbReference type="PANTHER" id="PTHR43514:SF4">
    <property type="entry name" value="ABC TRANSPORTER I FAMILY MEMBER 10"/>
    <property type="match status" value="1"/>
</dbReference>
<keyword evidence="13" id="KW-1185">Reference proteome</keyword>
<dbReference type="GO" id="GO:0015098">
    <property type="term" value="F:molybdate ion transmembrane transporter activity"/>
    <property type="evidence" value="ECO:0007669"/>
    <property type="project" value="InterPro"/>
</dbReference>
<keyword evidence="7" id="KW-1278">Translocase</keyword>
<evidence type="ECO:0000256" key="5">
    <source>
        <dbReference type="ARBA" id="ARBA00022741"/>
    </source>
</evidence>
<dbReference type="PROSITE" id="PS50893">
    <property type="entry name" value="ABC_TRANSPORTER_2"/>
    <property type="match status" value="1"/>
</dbReference>
<feature type="domain" description="ABC transporter" evidence="10">
    <location>
        <begin position="15"/>
        <end position="248"/>
    </location>
</feature>
<keyword evidence="1" id="KW-0813">Transport</keyword>
<sequence length="377" mass="41356">MSGNAHHSTPGETHAPAGNALECRLRKRLGTFDLDIALTVPASGVTALFGESGSGKTSLLRLIAGLDRPAGGYVRLGERTLSDTQQKIHVPIHRRQLGIVFQEARLFPHYRVRGNLTYGMSRSGRARFDDLVALLGIGHLLERLPGTLSGGEARRVAIGRALLTQPRLLLLDEPLTGLDGERKRELLHYLVRLTREIDLPVLYVSHDTAEIATIADHLALIEQGRLAAHGQLDELMMRLDLTERLGGFDAATRLNARVVDHDQAYSLTRVVLDDDQTLRIPALDQPPGTPIRLRVGVRDVALALAMPGDTSYRNGLMAVIDAIEPSTHEPSANEVRLIVGRQRLRARLTRQACDEMQLVIGKPVVALIRSVAFGSRF</sequence>
<dbReference type="Gene3D" id="2.40.50.100">
    <property type="match status" value="1"/>
</dbReference>
<dbReference type="InterPro" id="IPR004606">
    <property type="entry name" value="Mop_domain"/>
</dbReference>
<evidence type="ECO:0000259" key="10">
    <source>
        <dbReference type="PROSITE" id="PS50893"/>
    </source>
</evidence>
<evidence type="ECO:0000256" key="9">
    <source>
        <dbReference type="PROSITE-ProRule" id="PRU01213"/>
    </source>
</evidence>
<dbReference type="Pfam" id="PF03459">
    <property type="entry name" value="TOBE"/>
    <property type="match status" value="1"/>
</dbReference>
<reference evidence="12 13" key="1">
    <citation type="submission" date="2019-08" db="EMBL/GenBank/DDBJ databases">
        <title>Bioinformatics analysis of the strain L3 and L5.</title>
        <authorList>
            <person name="Li X."/>
        </authorList>
    </citation>
    <scope>NUCLEOTIDE SEQUENCE [LARGE SCALE GENOMIC DNA]</scope>
    <source>
        <strain evidence="12 13">L3</strain>
    </source>
</reference>
<evidence type="ECO:0000259" key="11">
    <source>
        <dbReference type="PROSITE" id="PS51866"/>
    </source>
</evidence>
<evidence type="ECO:0000313" key="12">
    <source>
        <dbReference type="EMBL" id="KAA0017917.1"/>
    </source>
</evidence>
<dbReference type="GO" id="GO:0005524">
    <property type="term" value="F:ATP binding"/>
    <property type="evidence" value="ECO:0007669"/>
    <property type="project" value="UniProtKB-KW"/>
</dbReference>
<evidence type="ECO:0000256" key="2">
    <source>
        <dbReference type="ARBA" id="ARBA00022475"/>
    </source>
</evidence>
<feature type="domain" description="Mop" evidence="11">
    <location>
        <begin position="309"/>
        <end position="377"/>
    </location>
</feature>
<dbReference type="InterPro" id="IPR003439">
    <property type="entry name" value="ABC_transporter-like_ATP-bd"/>
</dbReference>
<keyword evidence="4" id="KW-0997">Cell inner membrane</keyword>
<dbReference type="Gene3D" id="3.40.50.300">
    <property type="entry name" value="P-loop containing nucleotide triphosphate hydrolases"/>
    <property type="match status" value="1"/>
</dbReference>
<dbReference type="GO" id="GO:0016020">
    <property type="term" value="C:membrane"/>
    <property type="evidence" value="ECO:0007669"/>
    <property type="project" value="InterPro"/>
</dbReference>
<evidence type="ECO:0000313" key="13">
    <source>
        <dbReference type="Proteomes" id="UP000466024"/>
    </source>
</evidence>
<dbReference type="SUPFAM" id="SSF52540">
    <property type="entry name" value="P-loop containing nucleoside triphosphate hydrolases"/>
    <property type="match status" value="1"/>
</dbReference>
<dbReference type="InterPro" id="IPR027417">
    <property type="entry name" value="P-loop_NTPase"/>
</dbReference>
<dbReference type="SMART" id="SM00382">
    <property type="entry name" value="AAA"/>
    <property type="match status" value="1"/>
</dbReference>
<dbReference type="GO" id="GO:0016887">
    <property type="term" value="F:ATP hydrolysis activity"/>
    <property type="evidence" value="ECO:0007669"/>
    <property type="project" value="InterPro"/>
</dbReference>
<dbReference type="InterPro" id="IPR017871">
    <property type="entry name" value="ABC_transporter-like_CS"/>
</dbReference>
<keyword evidence="8" id="KW-0472">Membrane</keyword>
<dbReference type="PANTHER" id="PTHR43514">
    <property type="entry name" value="ABC TRANSPORTER I FAMILY MEMBER 10"/>
    <property type="match status" value="1"/>
</dbReference>